<organism evidence="2 3">
    <name type="scientific">Limnochorda pilosa</name>
    <dbReference type="NCBI Taxonomy" id="1555112"/>
    <lineage>
        <taxon>Bacteria</taxon>
        <taxon>Bacillati</taxon>
        <taxon>Bacillota</taxon>
        <taxon>Limnochordia</taxon>
        <taxon>Limnochordales</taxon>
        <taxon>Limnochordaceae</taxon>
        <taxon>Limnochorda</taxon>
    </lineage>
</organism>
<accession>A0A0K2SH03</accession>
<evidence type="ECO:0000313" key="2">
    <source>
        <dbReference type="EMBL" id="BAS26396.1"/>
    </source>
</evidence>
<name>A0A0K2SH03_LIMPI</name>
<dbReference type="Proteomes" id="UP000065807">
    <property type="component" value="Chromosome"/>
</dbReference>
<reference evidence="3" key="1">
    <citation type="submission" date="2015-07" db="EMBL/GenBank/DDBJ databases">
        <title>Complete genome sequence and phylogenetic analysis of Limnochorda pilosa.</title>
        <authorList>
            <person name="Watanabe M."/>
            <person name="Kojima H."/>
            <person name="Fukui M."/>
        </authorList>
    </citation>
    <scope>NUCLEOTIDE SEQUENCE [LARGE SCALE GENOMIC DNA]</scope>
    <source>
        <strain evidence="3">HC45</strain>
    </source>
</reference>
<keyword evidence="1" id="KW-0732">Signal</keyword>
<dbReference type="KEGG" id="lpil:LIP_0539"/>
<keyword evidence="3" id="KW-1185">Reference proteome</keyword>
<reference evidence="3" key="2">
    <citation type="journal article" date="2016" name="Int. J. Syst. Evol. Microbiol.">
        <title>Complete genome sequence and cell structure of Limnochorda pilosa, a Gram-negative spore-former within the phylum Firmicutes.</title>
        <authorList>
            <person name="Watanabe M."/>
            <person name="Kojima H."/>
            <person name="Fukui M."/>
        </authorList>
    </citation>
    <scope>NUCLEOTIDE SEQUENCE [LARGE SCALE GENOMIC DNA]</scope>
    <source>
        <strain evidence="3">HC45</strain>
    </source>
</reference>
<feature type="signal peptide" evidence="1">
    <location>
        <begin position="1"/>
        <end position="28"/>
    </location>
</feature>
<sequence length="131" mass="13800">MQRRRRVWVRPVAAILVLALLASSAPMAAARPNLPPVEPISYTLDGSLLPAGSGVTPLSVEELQDVDGEIAPGLVAAARIVAGCIRSAPCRSAAVRIGRTVVKVVRAGFEVVGAGYTAAQVYRDVKEHFGW</sequence>
<dbReference type="STRING" id="1555112.LIP_0539"/>
<dbReference type="AlphaFoldDB" id="A0A0K2SH03"/>
<dbReference type="EMBL" id="AP014924">
    <property type="protein sequence ID" value="BAS26396.1"/>
    <property type="molecule type" value="Genomic_DNA"/>
</dbReference>
<gene>
    <name evidence="2" type="ORF">LIP_0539</name>
</gene>
<feature type="chain" id="PRO_5039267280" evidence="1">
    <location>
        <begin position="29"/>
        <end position="131"/>
    </location>
</feature>
<proteinExistence type="predicted"/>
<protein>
    <submittedName>
        <fullName evidence="2">Uncharacterized protein</fullName>
    </submittedName>
</protein>
<evidence type="ECO:0000313" key="3">
    <source>
        <dbReference type="Proteomes" id="UP000065807"/>
    </source>
</evidence>
<dbReference type="RefSeq" id="WP_144440293.1">
    <property type="nucleotide sequence ID" value="NZ_AP014924.1"/>
</dbReference>
<evidence type="ECO:0000256" key="1">
    <source>
        <dbReference type="SAM" id="SignalP"/>
    </source>
</evidence>